<dbReference type="PROSITE" id="PS51352">
    <property type="entry name" value="THIOREDOXIN_2"/>
    <property type="match status" value="1"/>
</dbReference>
<gene>
    <name evidence="10" type="ORF">I7X12_06040</name>
</gene>
<protein>
    <submittedName>
        <fullName evidence="10">Thioredoxin domain-containing protein</fullName>
    </submittedName>
</protein>
<name>A0A7T3G0T2_9EURY</name>
<keyword evidence="8" id="KW-0472">Membrane</keyword>
<dbReference type="EMBL" id="CP065856">
    <property type="protein sequence ID" value="QPV64181.1"/>
    <property type="molecule type" value="Genomic_DNA"/>
</dbReference>
<keyword evidence="7" id="KW-0676">Redox-active center</keyword>
<evidence type="ECO:0000259" key="9">
    <source>
        <dbReference type="PROSITE" id="PS51352"/>
    </source>
</evidence>
<comment type="similarity">
    <text evidence="2">Belongs to the glutaredoxin family.</text>
</comment>
<keyword evidence="4" id="KW-0813">Transport</keyword>
<keyword evidence="6" id="KW-1015">Disulfide bond</keyword>
<feature type="domain" description="Thioredoxin" evidence="9">
    <location>
        <begin position="47"/>
        <end position="200"/>
    </location>
</feature>
<dbReference type="Gene3D" id="3.40.30.10">
    <property type="entry name" value="Glutaredoxin"/>
    <property type="match status" value="1"/>
</dbReference>
<keyword evidence="11" id="KW-1185">Reference proteome</keyword>
<keyword evidence="8" id="KW-0812">Transmembrane</keyword>
<evidence type="ECO:0000256" key="1">
    <source>
        <dbReference type="ARBA" id="ARBA00005791"/>
    </source>
</evidence>
<evidence type="ECO:0000256" key="7">
    <source>
        <dbReference type="ARBA" id="ARBA00023284"/>
    </source>
</evidence>
<dbReference type="RefSeq" id="WP_198062955.1">
    <property type="nucleotide sequence ID" value="NZ_CP065856.1"/>
</dbReference>
<dbReference type="Proteomes" id="UP000595001">
    <property type="component" value="Chromosome"/>
</dbReference>
<evidence type="ECO:0000256" key="6">
    <source>
        <dbReference type="ARBA" id="ARBA00023157"/>
    </source>
</evidence>
<sequence length="245" mass="26193">MGSKDKITRRRAIAAGGATALFGGGVAYLATRSESGESGYVPESFHTGEGATAFGVELGGRPIAGDRGAPVDIYYWTDYLCPFCKRFETETLPAVGREYVDTGEARVVVLPYPNIGSYSMPAAVWGRCVWRQVAESDPTAFWRWHGAAFDAQPESGTDWADEETFGRITERTEGVPTEAVDSCRSASAGSIRDAVETNLGVAQSAGVRGTPSFVLYNRDADAAGKLVDAHPFDTFSDSLDRVLAA</sequence>
<feature type="transmembrane region" description="Helical" evidence="8">
    <location>
        <begin position="12"/>
        <end position="30"/>
    </location>
</feature>
<dbReference type="SUPFAM" id="SSF52833">
    <property type="entry name" value="Thioredoxin-like"/>
    <property type="match status" value="1"/>
</dbReference>
<dbReference type="KEGG" id="hlt:I7X12_06040"/>
<keyword evidence="3" id="KW-0732">Signal</keyword>
<dbReference type="InterPro" id="IPR012336">
    <property type="entry name" value="Thioredoxin-like_fold"/>
</dbReference>
<dbReference type="GO" id="GO:0016491">
    <property type="term" value="F:oxidoreductase activity"/>
    <property type="evidence" value="ECO:0007669"/>
    <property type="project" value="UniProtKB-KW"/>
</dbReference>
<evidence type="ECO:0000313" key="10">
    <source>
        <dbReference type="EMBL" id="QPV64181.1"/>
    </source>
</evidence>
<proteinExistence type="inferred from homology"/>
<dbReference type="InterPro" id="IPR013766">
    <property type="entry name" value="Thioredoxin_domain"/>
</dbReference>
<dbReference type="PANTHER" id="PTHR13887:SF14">
    <property type="entry name" value="DISULFIDE BOND FORMATION PROTEIN D"/>
    <property type="match status" value="1"/>
</dbReference>
<dbReference type="GeneID" id="60588035"/>
<evidence type="ECO:0000256" key="3">
    <source>
        <dbReference type="ARBA" id="ARBA00022729"/>
    </source>
</evidence>
<dbReference type="PANTHER" id="PTHR13887">
    <property type="entry name" value="GLUTATHIONE S-TRANSFERASE KAPPA"/>
    <property type="match status" value="1"/>
</dbReference>
<evidence type="ECO:0000256" key="5">
    <source>
        <dbReference type="ARBA" id="ARBA00023002"/>
    </source>
</evidence>
<dbReference type="InterPro" id="IPR036249">
    <property type="entry name" value="Thioredoxin-like_sf"/>
</dbReference>
<accession>A0A7T3G0T2</accession>
<evidence type="ECO:0000256" key="4">
    <source>
        <dbReference type="ARBA" id="ARBA00022982"/>
    </source>
</evidence>
<evidence type="ECO:0000256" key="8">
    <source>
        <dbReference type="SAM" id="Phobius"/>
    </source>
</evidence>
<keyword evidence="5" id="KW-0560">Oxidoreductase</keyword>
<dbReference type="AlphaFoldDB" id="A0A7T3G0T2"/>
<dbReference type="OrthoDB" id="15256at2157"/>
<keyword evidence="8" id="KW-1133">Transmembrane helix</keyword>
<dbReference type="Pfam" id="PF13462">
    <property type="entry name" value="Thioredoxin_4"/>
    <property type="match status" value="1"/>
</dbReference>
<keyword evidence="4" id="KW-0249">Electron transport</keyword>
<evidence type="ECO:0000313" key="11">
    <source>
        <dbReference type="Proteomes" id="UP000595001"/>
    </source>
</evidence>
<evidence type="ECO:0000256" key="2">
    <source>
        <dbReference type="ARBA" id="ARBA00007787"/>
    </source>
</evidence>
<organism evidence="10 11">
    <name type="scientific">Halosimplex litoreum</name>
    <dbReference type="NCBI Taxonomy" id="1198301"/>
    <lineage>
        <taxon>Archaea</taxon>
        <taxon>Methanobacteriati</taxon>
        <taxon>Methanobacteriota</taxon>
        <taxon>Stenosarchaea group</taxon>
        <taxon>Halobacteria</taxon>
        <taxon>Halobacteriales</taxon>
        <taxon>Haloarculaceae</taxon>
        <taxon>Halosimplex</taxon>
    </lineage>
</organism>
<reference evidence="10 11" key="1">
    <citation type="submission" date="2020-12" db="EMBL/GenBank/DDBJ databases">
        <title>Halosimplex halophilum sp. nov. and Halosimplex salinum sp. nov., two new members of the genus Halosimplex.</title>
        <authorList>
            <person name="Cui H.L."/>
        </authorList>
    </citation>
    <scope>NUCLEOTIDE SEQUENCE [LARGE SCALE GENOMIC DNA]</scope>
    <source>
        <strain evidence="10 11">YGH94</strain>
    </source>
</reference>
<comment type="similarity">
    <text evidence="1">Belongs to the thioredoxin family. DsbA subfamily.</text>
</comment>